<dbReference type="HOGENOM" id="CLU_1460261_0_0_0"/>
<feature type="transmembrane region" description="Helical" evidence="1">
    <location>
        <begin position="98"/>
        <end position="116"/>
    </location>
</feature>
<feature type="transmembrane region" description="Helical" evidence="1">
    <location>
        <begin position="25"/>
        <end position="43"/>
    </location>
</feature>
<reference evidence="3" key="1">
    <citation type="submission" date="2011-02" db="EMBL/GenBank/DDBJ databases">
        <title>The complete genome of Planctomyces brasiliensis DSM 5305.</title>
        <authorList>
            <person name="Lucas S."/>
            <person name="Copeland A."/>
            <person name="Lapidus A."/>
            <person name="Bruce D."/>
            <person name="Goodwin L."/>
            <person name="Pitluck S."/>
            <person name="Kyrpides N."/>
            <person name="Mavromatis K."/>
            <person name="Pagani I."/>
            <person name="Ivanova N."/>
            <person name="Ovchinnikova G."/>
            <person name="Lu M."/>
            <person name="Detter J.C."/>
            <person name="Han C."/>
            <person name="Land M."/>
            <person name="Hauser L."/>
            <person name="Markowitz V."/>
            <person name="Cheng J.-F."/>
            <person name="Hugenholtz P."/>
            <person name="Woyke T."/>
            <person name="Wu D."/>
            <person name="Tindall B."/>
            <person name="Pomrenke H.G."/>
            <person name="Brambilla E."/>
            <person name="Klenk H.-P."/>
            <person name="Eisen J.A."/>
        </authorList>
    </citation>
    <scope>NUCLEOTIDE SEQUENCE [LARGE SCALE GENOMIC DNA]</scope>
    <source>
        <strain evidence="3">ATCC 49424 / DSM 5305 / JCM 21570 / NBRC 103401 / IFAM 1448</strain>
    </source>
</reference>
<dbReference type="EMBL" id="CP002546">
    <property type="protein sequence ID" value="ADY58622.1"/>
    <property type="molecule type" value="Genomic_DNA"/>
</dbReference>
<evidence type="ECO:0000313" key="2">
    <source>
        <dbReference type="EMBL" id="ADY58622.1"/>
    </source>
</evidence>
<feature type="transmembrane region" description="Helical" evidence="1">
    <location>
        <begin position="123"/>
        <end position="142"/>
    </location>
</feature>
<evidence type="ECO:0000256" key="1">
    <source>
        <dbReference type="SAM" id="Phobius"/>
    </source>
</evidence>
<sequence length="185" mass="20465">MTTAPASTNYDGHASLLVAITRRSILLSMGLLAAWALVLLAGQSLMPLPEFPQKAVWLGVFLPALFGMVVSLYTTAAHPGYLPGRLTYQGPMSTAKKWLSIVACVLLAGYLVYRLLTMPAFDGVAIAQTVYWLIVLAFGLFVATRFEPQKHPLLHSLLEQTHFLGIYVIPFYLPSLLIARRRYRS</sequence>
<dbReference type="Proteomes" id="UP000006860">
    <property type="component" value="Chromosome"/>
</dbReference>
<keyword evidence="1" id="KW-1133">Transmembrane helix</keyword>
<keyword evidence="3" id="KW-1185">Reference proteome</keyword>
<proteinExistence type="predicted"/>
<accession>F0SJ80</accession>
<gene>
    <name evidence="2" type="ordered locus">Plabr_1001</name>
</gene>
<feature type="transmembrane region" description="Helical" evidence="1">
    <location>
        <begin position="55"/>
        <end position="78"/>
    </location>
</feature>
<keyword evidence="1" id="KW-0812">Transmembrane</keyword>
<feature type="transmembrane region" description="Helical" evidence="1">
    <location>
        <begin position="162"/>
        <end position="179"/>
    </location>
</feature>
<protein>
    <submittedName>
        <fullName evidence="2">Uncharacterized protein</fullName>
    </submittedName>
</protein>
<dbReference type="KEGG" id="pbs:Plabr_1001"/>
<dbReference type="STRING" id="756272.Plabr_1001"/>
<dbReference type="AlphaFoldDB" id="F0SJ80"/>
<keyword evidence="1" id="KW-0472">Membrane</keyword>
<evidence type="ECO:0000313" key="3">
    <source>
        <dbReference type="Proteomes" id="UP000006860"/>
    </source>
</evidence>
<dbReference type="RefSeq" id="WP_013627358.1">
    <property type="nucleotide sequence ID" value="NC_015174.1"/>
</dbReference>
<organism evidence="2 3">
    <name type="scientific">Rubinisphaera brasiliensis (strain ATCC 49424 / DSM 5305 / JCM 21570 / IAM 15109 / NBRC 103401 / IFAM 1448)</name>
    <name type="common">Planctomyces brasiliensis</name>
    <dbReference type="NCBI Taxonomy" id="756272"/>
    <lineage>
        <taxon>Bacteria</taxon>
        <taxon>Pseudomonadati</taxon>
        <taxon>Planctomycetota</taxon>
        <taxon>Planctomycetia</taxon>
        <taxon>Planctomycetales</taxon>
        <taxon>Planctomycetaceae</taxon>
        <taxon>Rubinisphaera</taxon>
    </lineage>
</organism>
<name>F0SJ80_RUBBR</name>